<name>A0AAQ3SQH3_PASNO</name>
<evidence type="ECO:0000313" key="3">
    <source>
        <dbReference type="Proteomes" id="UP001341281"/>
    </source>
</evidence>
<feature type="compositionally biased region" description="Low complexity" evidence="1">
    <location>
        <begin position="163"/>
        <end position="175"/>
    </location>
</feature>
<feature type="compositionally biased region" description="Pro residues" evidence="1">
    <location>
        <begin position="106"/>
        <end position="117"/>
    </location>
</feature>
<proteinExistence type="predicted"/>
<sequence length="261" mass="28388">MVFRRPDRGRRKYGQRFSSAIRRPTKQWAFFVGHEVADEKTRGLSPSPSQSESPRSRRVPPPSRRSSPRPLPSPPPAPAPPVAADAAPSPPVTAAPGPCRRRRPRPLPLPSPLPSPSASPLGTSAAPPSLPRSGSSPAPQAERPAAHGPQSPVPSSRPPPRSATPTRRWRPTATPGWQSPTTAGGSRFEHGIKWPRRAHPPATSTSAFPRHCSLLHTSEGAPTRSKELHKNRLQITEKPKHRRKPKVTGEELSIPTQQDHH</sequence>
<keyword evidence="3" id="KW-1185">Reference proteome</keyword>
<feature type="compositionally biased region" description="Basic and acidic residues" evidence="1">
    <location>
        <begin position="224"/>
        <end position="238"/>
    </location>
</feature>
<dbReference type="EMBL" id="CP144746">
    <property type="protein sequence ID" value="WVZ58875.1"/>
    <property type="molecule type" value="Genomic_DNA"/>
</dbReference>
<dbReference type="AlphaFoldDB" id="A0AAQ3SQH3"/>
<feature type="compositionally biased region" description="Pro residues" evidence="1">
    <location>
        <begin position="151"/>
        <end position="162"/>
    </location>
</feature>
<organism evidence="2 3">
    <name type="scientific">Paspalum notatum var. saurae</name>
    <dbReference type="NCBI Taxonomy" id="547442"/>
    <lineage>
        <taxon>Eukaryota</taxon>
        <taxon>Viridiplantae</taxon>
        <taxon>Streptophyta</taxon>
        <taxon>Embryophyta</taxon>
        <taxon>Tracheophyta</taxon>
        <taxon>Spermatophyta</taxon>
        <taxon>Magnoliopsida</taxon>
        <taxon>Liliopsida</taxon>
        <taxon>Poales</taxon>
        <taxon>Poaceae</taxon>
        <taxon>PACMAD clade</taxon>
        <taxon>Panicoideae</taxon>
        <taxon>Andropogonodae</taxon>
        <taxon>Paspaleae</taxon>
        <taxon>Paspalinae</taxon>
        <taxon>Paspalum</taxon>
    </lineage>
</organism>
<gene>
    <name evidence="2" type="ORF">U9M48_009099</name>
</gene>
<feature type="compositionally biased region" description="Pro residues" evidence="1">
    <location>
        <begin position="59"/>
        <end position="81"/>
    </location>
</feature>
<feature type="compositionally biased region" description="Low complexity" evidence="1">
    <location>
        <begin position="118"/>
        <end position="127"/>
    </location>
</feature>
<reference evidence="2 3" key="1">
    <citation type="submission" date="2024-02" db="EMBL/GenBank/DDBJ databases">
        <title>High-quality chromosome-scale genome assembly of Pensacola bahiagrass (Paspalum notatum Flugge var. saurae).</title>
        <authorList>
            <person name="Vega J.M."/>
            <person name="Podio M."/>
            <person name="Orjuela J."/>
            <person name="Siena L.A."/>
            <person name="Pessino S.C."/>
            <person name="Combes M.C."/>
            <person name="Mariac C."/>
            <person name="Albertini E."/>
            <person name="Pupilli F."/>
            <person name="Ortiz J.P.A."/>
            <person name="Leblanc O."/>
        </authorList>
    </citation>
    <scope>NUCLEOTIDE SEQUENCE [LARGE SCALE GENOMIC DNA]</scope>
    <source>
        <strain evidence="2">R1</strain>
        <tissue evidence="2">Leaf</tissue>
    </source>
</reference>
<dbReference type="Proteomes" id="UP001341281">
    <property type="component" value="Chromosome 02"/>
</dbReference>
<evidence type="ECO:0000256" key="1">
    <source>
        <dbReference type="SAM" id="MobiDB-lite"/>
    </source>
</evidence>
<evidence type="ECO:0000313" key="2">
    <source>
        <dbReference type="EMBL" id="WVZ58875.1"/>
    </source>
</evidence>
<accession>A0AAQ3SQH3</accession>
<feature type="region of interest" description="Disordered" evidence="1">
    <location>
        <begin position="1"/>
        <end position="261"/>
    </location>
</feature>
<protein>
    <submittedName>
        <fullName evidence="2">Uncharacterized protein</fullName>
    </submittedName>
</protein>